<keyword evidence="1" id="KW-0732">Signal</keyword>
<evidence type="ECO:0000313" key="4">
    <source>
        <dbReference type="Proteomes" id="UP000295293"/>
    </source>
</evidence>
<dbReference type="Proteomes" id="UP000295293">
    <property type="component" value="Unassembled WGS sequence"/>
</dbReference>
<proteinExistence type="predicted"/>
<feature type="chain" id="PRO_5020602040" description="Glycoamylase-like domain-containing protein" evidence="1">
    <location>
        <begin position="31"/>
        <end position="501"/>
    </location>
</feature>
<gene>
    <name evidence="3" type="ORF">DFR29_101310</name>
</gene>
<dbReference type="PIRSF" id="PIRSF028431">
    <property type="entry name" value="UCP028431"/>
    <property type="match status" value="1"/>
</dbReference>
<evidence type="ECO:0000313" key="3">
    <source>
        <dbReference type="EMBL" id="TDR48687.1"/>
    </source>
</evidence>
<keyword evidence="4" id="KW-1185">Reference proteome</keyword>
<evidence type="ECO:0000259" key="2">
    <source>
        <dbReference type="Pfam" id="PF10091"/>
    </source>
</evidence>
<sequence length="501" mass="56282">MIAATYTKKPGALSRAVACCALLLALVLLAACERSPPGASEVPVALLHPPLTPLFVDLEERTFRYFWDTSDRPNALVPDRFPYNEPFSSIAAVGFGLTAYAIGVERGWITRQQARDRSLTTLRFFATAPQGPEPSGKAGHNGFFYHFLQLDSGTRYASWVEVSSVDTALLLAGVLFAQTYYDRDDPAEAEIRILADAIYARVDWPWLQVRKPLIGMGWLPESGFIPHDWQGYNEAMLVYILALGSPTHPIGDDAWVAWTRNYDHAWGQFQQQEYLGFGPLFGHQYSHVWIDFRGIRDDYMRRRGLDYFENSRRATIAQRNYAIANPMRWKGYGENVWGLTASDGPLAASLDYDGQSREFRHYSARGAGIADVFDDGTIAPTAAVASLPFAPEIVMPAVEEMQHRYGDEIYGKYGFLDAFNPSFDYDMPLKTGRIVPELGWVASDYIGIDQGPIVAMIANYRDGFVWDVMRRNPYIRRGLLRAGFQGGWLEEGPQPRKGARP</sequence>
<dbReference type="Gene3D" id="1.50.10.140">
    <property type="match status" value="1"/>
</dbReference>
<organism evidence="3 4">
    <name type="scientific">Tahibacter aquaticus</name>
    <dbReference type="NCBI Taxonomy" id="520092"/>
    <lineage>
        <taxon>Bacteria</taxon>
        <taxon>Pseudomonadati</taxon>
        <taxon>Pseudomonadota</taxon>
        <taxon>Gammaproteobacteria</taxon>
        <taxon>Lysobacterales</taxon>
        <taxon>Rhodanobacteraceae</taxon>
        <taxon>Tahibacter</taxon>
    </lineage>
</organism>
<comment type="caution">
    <text evidence="3">The sequence shown here is derived from an EMBL/GenBank/DDBJ whole genome shotgun (WGS) entry which is preliminary data.</text>
</comment>
<dbReference type="InterPro" id="IPR016883">
    <property type="entry name" value="UCP028431"/>
</dbReference>
<dbReference type="OrthoDB" id="5937621at2"/>
<dbReference type="InterPro" id="IPR019282">
    <property type="entry name" value="Glycoamylase-like_cons_dom"/>
</dbReference>
<protein>
    <recommendedName>
        <fullName evidence="2">Glycoamylase-like domain-containing protein</fullName>
    </recommendedName>
</protein>
<accession>A0A4R6Z9T4</accession>
<dbReference type="AlphaFoldDB" id="A0A4R6Z9T4"/>
<reference evidence="3 4" key="1">
    <citation type="submission" date="2019-03" db="EMBL/GenBank/DDBJ databases">
        <title>Genomic Encyclopedia of Type Strains, Phase IV (KMG-IV): sequencing the most valuable type-strain genomes for metagenomic binning, comparative biology and taxonomic classification.</title>
        <authorList>
            <person name="Goeker M."/>
        </authorList>
    </citation>
    <scope>NUCLEOTIDE SEQUENCE [LARGE SCALE GENOMIC DNA]</scope>
    <source>
        <strain evidence="3 4">DSM 21667</strain>
    </source>
</reference>
<dbReference type="EMBL" id="SNZH01000001">
    <property type="protein sequence ID" value="TDR48687.1"/>
    <property type="molecule type" value="Genomic_DNA"/>
</dbReference>
<feature type="domain" description="Glycoamylase-like" evidence="2">
    <location>
        <begin position="227"/>
        <end position="473"/>
    </location>
</feature>
<name>A0A4R6Z9T4_9GAMM</name>
<evidence type="ECO:0000256" key="1">
    <source>
        <dbReference type="SAM" id="SignalP"/>
    </source>
</evidence>
<dbReference type="Pfam" id="PF10091">
    <property type="entry name" value="Glycoamylase"/>
    <property type="match status" value="1"/>
</dbReference>
<feature type="signal peptide" evidence="1">
    <location>
        <begin position="1"/>
        <end position="30"/>
    </location>
</feature>